<evidence type="ECO:0000313" key="2">
    <source>
        <dbReference type="Proteomes" id="UP000821845"/>
    </source>
</evidence>
<gene>
    <name evidence="1" type="ORF">HPB50_007225</name>
</gene>
<proteinExistence type="predicted"/>
<reference evidence="1" key="1">
    <citation type="submission" date="2020-05" db="EMBL/GenBank/DDBJ databases">
        <title>Large-scale comparative analyses of tick genomes elucidate their genetic diversity and vector capacities.</title>
        <authorList>
            <person name="Jia N."/>
            <person name="Wang J."/>
            <person name="Shi W."/>
            <person name="Du L."/>
            <person name="Sun Y."/>
            <person name="Zhan W."/>
            <person name="Jiang J."/>
            <person name="Wang Q."/>
            <person name="Zhang B."/>
            <person name="Ji P."/>
            <person name="Sakyi L.B."/>
            <person name="Cui X."/>
            <person name="Yuan T."/>
            <person name="Jiang B."/>
            <person name="Yang W."/>
            <person name="Lam T.T.-Y."/>
            <person name="Chang Q."/>
            <person name="Ding S."/>
            <person name="Wang X."/>
            <person name="Zhu J."/>
            <person name="Ruan X."/>
            <person name="Zhao L."/>
            <person name="Wei J."/>
            <person name="Que T."/>
            <person name="Du C."/>
            <person name="Cheng J."/>
            <person name="Dai P."/>
            <person name="Han X."/>
            <person name="Huang E."/>
            <person name="Gao Y."/>
            <person name="Liu J."/>
            <person name="Shao H."/>
            <person name="Ye R."/>
            <person name="Li L."/>
            <person name="Wei W."/>
            <person name="Wang X."/>
            <person name="Wang C."/>
            <person name="Yang T."/>
            <person name="Huo Q."/>
            <person name="Li W."/>
            <person name="Guo W."/>
            <person name="Chen H."/>
            <person name="Zhou L."/>
            <person name="Ni X."/>
            <person name="Tian J."/>
            <person name="Zhou Y."/>
            <person name="Sheng Y."/>
            <person name="Liu T."/>
            <person name="Pan Y."/>
            <person name="Xia L."/>
            <person name="Li J."/>
            <person name="Zhao F."/>
            <person name="Cao W."/>
        </authorList>
    </citation>
    <scope>NUCLEOTIDE SEQUENCE</scope>
    <source>
        <strain evidence="1">Hyas-2018</strain>
    </source>
</reference>
<dbReference type="Proteomes" id="UP000821845">
    <property type="component" value="Chromosome 2"/>
</dbReference>
<sequence>MEGVTFAEFMVEYNRRTLRKRQKPAVLRCRNYTIDDVVNYKREHVMLCVPFRKELDILDGNAFEKMFDDNKEAIMEIKQRYSAGVTVSELIKIGDGKELNHDEIRVLTDRFVTREQAAIQCPMAVRLFFSNKDVDVYNRMVAESCEYKHDSVAIHMVTGHRSRQEEREALARIEDLSRAESGNLPSVVTFCTKRPYMLLKNIDVTDGLVNGMVGTLMEVELNVDDTPKRVWLQCPSGVGTLTKAKVSYRSGMRRYTQWVPIEPITMSFSMKGKALRHVSVRRTQFPLVPASAMTMHKSQGDTFETVVYDYAKAHPQKLFYVALSRVTTLHGLYLTNVQQDHTFYHHVSNPDNALVSEYERLNKHGLDTAYAHCRALMTNPATVYTVALLNVRSLICHMADVRGDRLLTTAHVLLFTEVGVAT</sequence>
<organism evidence="1 2">
    <name type="scientific">Hyalomma asiaticum</name>
    <name type="common">Tick</name>
    <dbReference type="NCBI Taxonomy" id="266040"/>
    <lineage>
        <taxon>Eukaryota</taxon>
        <taxon>Metazoa</taxon>
        <taxon>Ecdysozoa</taxon>
        <taxon>Arthropoda</taxon>
        <taxon>Chelicerata</taxon>
        <taxon>Arachnida</taxon>
        <taxon>Acari</taxon>
        <taxon>Parasitiformes</taxon>
        <taxon>Ixodida</taxon>
        <taxon>Ixodoidea</taxon>
        <taxon>Ixodidae</taxon>
        <taxon>Hyalomminae</taxon>
        <taxon>Hyalomma</taxon>
    </lineage>
</organism>
<evidence type="ECO:0000313" key="1">
    <source>
        <dbReference type="EMBL" id="KAH6938137.1"/>
    </source>
</evidence>
<name>A0ACB7SYC3_HYAAI</name>
<accession>A0ACB7SYC3</accession>
<comment type="caution">
    <text evidence="1">The sequence shown here is derived from an EMBL/GenBank/DDBJ whole genome shotgun (WGS) entry which is preliminary data.</text>
</comment>
<keyword evidence="2" id="KW-1185">Reference proteome</keyword>
<protein>
    <submittedName>
        <fullName evidence="1">Uncharacterized protein</fullName>
    </submittedName>
</protein>
<dbReference type="EMBL" id="CM023482">
    <property type="protein sequence ID" value="KAH6938137.1"/>
    <property type="molecule type" value="Genomic_DNA"/>
</dbReference>